<keyword evidence="2" id="KW-1185">Reference proteome</keyword>
<dbReference type="EMBL" id="UYJE01006207">
    <property type="protein sequence ID" value="VDI43992.1"/>
    <property type="molecule type" value="Genomic_DNA"/>
</dbReference>
<name>A0A8B6F3E5_MYTGA</name>
<evidence type="ECO:0000313" key="2">
    <source>
        <dbReference type="Proteomes" id="UP000596742"/>
    </source>
</evidence>
<gene>
    <name evidence="1" type="ORF">MGAL_10B036185</name>
</gene>
<dbReference type="SUPFAM" id="SSF49785">
    <property type="entry name" value="Galactose-binding domain-like"/>
    <property type="match status" value="2"/>
</dbReference>
<dbReference type="Gene3D" id="2.60.120.260">
    <property type="entry name" value="Galactose-binding domain-like"/>
    <property type="match status" value="2"/>
</dbReference>
<comment type="caution">
    <text evidence="1">The sequence shown here is derived from an EMBL/GenBank/DDBJ whole genome shotgun (WGS) entry which is preliminary data.</text>
</comment>
<proteinExistence type="predicted"/>
<dbReference type="InterPro" id="IPR008979">
    <property type="entry name" value="Galactose-bd-like_sf"/>
</dbReference>
<organism evidence="1 2">
    <name type="scientific">Mytilus galloprovincialis</name>
    <name type="common">Mediterranean mussel</name>
    <dbReference type="NCBI Taxonomy" id="29158"/>
    <lineage>
        <taxon>Eukaryota</taxon>
        <taxon>Metazoa</taxon>
        <taxon>Spiralia</taxon>
        <taxon>Lophotrochozoa</taxon>
        <taxon>Mollusca</taxon>
        <taxon>Bivalvia</taxon>
        <taxon>Autobranchia</taxon>
        <taxon>Pteriomorphia</taxon>
        <taxon>Mytilida</taxon>
        <taxon>Mytiloidea</taxon>
        <taxon>Mytilidae</taxon>
        <taxon>Mytilinae</taxon>
        <taxon>Mytilus</taxon>
    </lineage>
</organism>
<dbReference type="Proteomes" id="UP000596742">
    <property type="component" value="Unassembled WGS sequence"/>
</dbReference>
<reference evidence="1" key="1">
    <citation type="submission" date="2018-11" db="EMBL/GenBank/DDBJ databases">
        <authorList>
            <person name="Alioto T."/>
            <person name="Alioto T."/>
        </authorList>
    </citation>
    <scope>NUCLEOTIDE SEQUENCE</scope>
</reference>
<protein>
    <submittedName>
        <fullName evidence="1">Uncharacterized protein</fullName>
    </submittedName>
</protein>
<evidence type="ECO:0000313" key="1">
    <source>
        <dbReference type="EMBL" id="VDI43992.1"/>
    </source>
</evidence>
<dbReference type="AlphaFoldDB" id="A0A8B6F3E5"/>
<sequence length="634" mass="70131">MTRVKHRIMSIQKNVVAILLLTLVKSISTIQLEAELFTLAKTMDIKERSSASNGKTLQMTNQDALQYELCIKNPMKLFISLRYSNTENSTNVKVLIDGQQAWSLNASTTSHSFSFVTSDSLDQPILLFEGRYTLTVVIETVEEAVFELDYLELSSPETTKPQDMICLPNRKQVHIEIEDFSDFDVSKIMRRSGASTSRTVLLFQGQTIKYKICIDTAIIVDIQELVYSNDGKSDFIVIKIDDKVVGSFSTVAVSSNGRAWNNFRTSGIIGKGIRLDSGVHEVEISVVSADSFGVELDYMTFSVETLLPDKDPFKCVSKKQLEAESFKGGERMRLRKASKGYAINLKNGEFLQKNVCLRVDTNVSIDKIAYSGFGTSNTLSFYAGATKIVTLTTGTIPYSHDEQTDESISGTFSLNSPTAIPTLPPGFTSNGVKKNNLTTLNLPENRIKLSKGLHAMSVVVENSDASGIDIDFMSLTFSFENNLLQGIECLRHQRVLMEAEQFPLNNTRGLRYRSNASSNRTVYMKQGDIIKRALCVTGRVKVSMTTILFSNDGLADQISIQIQSIPMGTLLTAVESKNGTGWNDIESKTIDSAQFLHEGEYELQVVAANTDKYGIELDALILDISTVDGSLVPC</sequence>
<accession>A0A8B6F3E5</accession>
<dbReference type="OrthoDB" id="6078364at2759"/>